<dbReference type="EMBL" id="VFLP01000026">
    <property type="protein sequence ID" value="TRX93791.1"/>
    <property type="molecule type" value="Genomic_DNA"/>
</dbReference>
<name>A0A553I0T0_9PEZI</name>
<evidence type="ECO:0000313" key="1">
    <source>
        <dbReference type="EMBL" id="TRX93791.1"/>
    </source>
</evidence>
<evidence type="ECO:0000313" key="2">
    <source>
        <dbReference type="Proteomes" id="UP000319160"/>
    </source>
</evidence>
<proteinExistence type="predicted"/>
<keyword evidence="2" id="KW-1185">Reference proteome</keyword>
<protein>
    <submittedName>
        <fullName evidence="1">Uncharacterized protein</fullName>
    </submittedName>
</protein>
<organism evidence="1 2">
    <name type="scientific">Xylaria flabelliformis</name>
    <dbReference type="NCBI Taxonomy" id="2512241"/>
    <lineage>
        <taxon>Eukaryota</taxon>
        <taxon>Fungi</taxon>
        <taxon>Dikarya</taxon>
        <taxon>Ascomycota</taxon>
        <taxon>Pezizomycotina</taxon>
        <taxon>Sordariomycetes</taxon>
        <taxon>Xylariomycetidae</taxon>
        <taxon>Xylariales</taxon>
        <taxon>Xylariaceae</taxon>
        <taxon>Xylaria</taxon>
    </lineage>
</organism>
<accession>A0A553I0T0</accession>
<dbReference type="Proteomes" id="UP000319160">
    <property type="component" value="Unassembled WGS sequence"/>
</dbReference>
<reference evidence="2" key="1">
    <citation type="submission" date="2019-06" db="EMBL/GenBank/DDBJ databases">
        <title>Draft genome sequence of the griseofulvin-producing fungus Xylaria cubensis strain G536.</title>
        <authorList>
            <person name="Mead M.E."/>
            <person name="Raja H.A."/>
            <person name="Steenwyk J.L."/>
            <person name="Knowles S.L."/>
            <person name="Oberlies N.H."/>
            <person name="Rokas A."/>
        </authorList>
    </citation>
    <scope>NUCLEOTIDE SEQUENCE [LARGE SCALE GENOMIC DNA]</scope>
    <source>
        <strain evidence="2">G536</strain>
    </source>
</reference>
<comment type="caution">
    <text evidence="1">The sequence shown here is derived from an EMBL/GenBank/DDBJ whole genome shotgun (WGS) entry which is preliminary data.</text>
</comment>
<sequence>MIKHRELSPKDHPWVFGERPKTWKEGETECMAYTKYRRAHLTRPSGTNAGKATMAKDPGQYLYSHNSAFRMPSPAGVDSIDTALRALENVSQDHRAYYQDQELVRHWPCLPTWRLQEQGKTVTGGLSGLNEILIVLRRIYAHNISLVPGGAHKTALLQLSCKLLNSLGPDDPLLLKAVHELGRSLCDGKDPSFIAILHHDAVASFWTASSMCLAQPKMIFSKSGRYQWATWDSDEKHEWIDDLFLFNGHGSIQQLVNGRFQMRTADGYDMYSCCNFPLTIRVHYKPDDINCRKYNDLQTLDLTAATLSEGDIAKLSGTPVGLNIVTQRYSLIACVFERNKPDDRSEVRTYSLAGKPYIPNTPWQGGWDKRMGTPNINCFLFYAKCQPQIRLPASEVNPAAATVCFQNLMELTQF</sequence>
<dbReference type="AlphaFoldDB" id="A0A553I0T0"/>
<dbReference type="OrthoDB" id="4773332at2759"/>
<gene>
    <name evidence="1" type="ORF">FHL15_005173</name>
</gene>